<dbReference type="Proteomes" id="UP000324748">
    <property type="component" value="Unassembled WGS sequence"/>
</dbReference>
<dbReference type="EMBL" id="VSWC01000158">
    <property type="protein sequence ID" value="KAA1073453.1"/>
    <property type="molecule type" value="Genomic_DNA"/>
</dbReference>
<evidence type="ECO:0000313" key="2">
    <source>
        <dbReference type="EMBL" id="KAA1073453.1"/>
    </source>
</evidence>
<keyword evidence="3" id="KW-1185">Reference proteome</keyword>
<accession>A0A5B0MB70</accession>
<gene>
    <name evidence="2" type="ORF">PGT21_012710</name>
</gene>
<proteinExistence type="predicted"/>
<feature type="region of interest" description="Disordered" evidence="1">
    <location>
        <begin position="114"/>
        <end position="134"/>
    </location>
</feature>
<reference evidence="2 3" key="1">
    <citation type="submission" date="2019-05" db="EMBL/GenBank/DDBJ databases">
        <title>Emergence of the Ug99 lineage of the wheat stem rust pathogen through somatic hybridization.</title>
        <authorList>
            <person name="Li F."/>
            <person name="Upadhyaya N.M."/>
            <person name="Sperschneider J."/>
            <person name="Matny O."/>
            <person name="Nguyen-Phuc H."/>
            <person name="Mago R."/>
            <person name="Raley C."/>
            <person name="Miller M.E."/>
            <person name="Silverstein K.A.T."/>
            <person name="Henningsen E."/>
            <person name="Hirsch C.D."/>
            <person name="Visser B."/>
            <person name="Pretorius Z.A."/>
            <person name="Steffenson B.J."/>
            <person name="Schwessinger B."/>
            <person name="Dodds P.N."/>
            <person name="Figueroa M."/>
        </authorList>
    </citation>
    <scope>NUCLEOTIDE SEQUENCE [LARGE SCALE GENOMIC DNA]</scope>
    <source>
        <strain evidence="2">21-0</strain>
    </source>
</reference>
<evidence type="ECO:0000256" key="1">
    <source>
        <dbReference type="SAM" id="MobiDB-lite"/>
    </source>
</evidence>
<protein>
    <submittedName>
        <fullName evidence="2">Uncharacterized protein</fullName>
    </submittedName>
</protein>
<name>A0A5B0MB70_PUCGR</name>
<comment type="caution">
    <text evidence="2">The sequence shown here is derived from an EMBL/GenBank/DDBJ whole genome shotgun (WGS) entry which is preliminary data.</text>
</comment>
<evidence type="ECO:0000313" key="3">
    <source>
        <dbReference type="Proteomes" id="UP000324748"/>
    </source>
</evidence>
<dbReference type="AlphaFoldDB" id="A0A5B0MB70"/>
<sequence length="134" mass="15429">MSFLKRYQPSYVALYQVQQLIVWKRQIEPNKLQKQSIPPSHLNIRKMRRKVWTSVIWIISCLGASENFQKVIAIDDVNDLSRTSEAKRISDSSGDSTTIREELGSRKRTRVILLGSGSGSSPREGRYKFPNPMF</sequence>
<organism evidence="2 3">
    <name type="scientific">Puccinia graminis f. sp. tritici</name>
    <dbReference type="NCBI Taxonomy" id="56615"/>
    <lineage>
        <taxon>Eukaryota</taxon>
        <taxon>Fungi</taxon>
        <taxon>Dikarya</taxon>
        <taxon>Basidiomycota</taxon>
        <taxon>Pucciniomycotina</taxon>
        <taxon>Pucciniomycetes</taxon>
        <taxon>Pucciniales</taxon>
        <taxon>Pucciniaceae</taxon>
        <taxon>Puccinia</taxon>
    </lineage>
</organism>